<sequence length="91" mass="9944">MSNKYSAIERHAKLLMLAGVTKLPMHLINRLKWDLGPHDIVGNLVDDFSDYSGAFEVEDVVTGKVEIGLGSWLLEKGACFLSIGKKGNNGL</sequence>
<organism evidence="2 3">
    <name type="scientific">Prunus yedoensis var. nudiflora</name>
    <dbReference type="NCBI Taxonomy" id="2094558"/>
    <lineage>
        <taxon>Eukaryota</taxon>
        <taxon>Viridiplantae</taxon>
        <taxon>Streptophyta</taxon>
        <taxon>Embryophyta</taxon>
        <taxon>Tracheophyta</taxon>
        <taxon>Spermatophyta</taxon>
        <taxon>Magnoliopsida</taxon>
        <taxon>eudicotyledons</taxon>
        <taxon>Gunneridae</taxon>
        <taxon>Pentapetalae</taxon>
        <taxon>rosids</taxon>
        <taxon>fabids</taxon>
        <taxon>Rosales</taxon>
        <taxon>Rosaceae</taxon>
        <taxon>Amygdaloideae</taxon>
        <taxon>Amygdaleae</taxon>
        <taxon>Prunus</taxon>
    </lineage>
</organism>
<name>A0A314YAG5_PRUYE</name>
<comment type="caution">
    <text evidence="2">The sequence shown here is derived from an EMBL/GenBank/DDBJ whole genome shotgun (WGS) entry which is preliminary data.</text>
</comment>
<proteinExistence type="predicted"/>
<evidence type="ECO:0000313" key="3">
    <source>
        <dbReference type="Proteomes" id="UP000250321"/>
    </source>
</evidence>
<dbReference type="OrthoDB" id="1892230at2759"/>
<dbReference type="STRING" id="2094558.A0A314YAG5"/>
<dbReference type="AlphaFoldDB" id="A0A314YAG5"/>
<evidence type="ECO:0000259" key="1">
    <source>
        <dbReference type="Pfam" id="PF11955"/>
    </source>
</evidence>
<feature type="domain" description="PORR" evidence="1">
    <location>
        <begin position="3"/>
        <end position="72"/>
    </location>
</feature>
<dbReference type="Pfam" id="PF11955">
    <property type="entry name" value="PORR"/>
    <property type="match status" value="1"/>
</dbReference>
<dbReference type="EMBL" id="PJQY01001256">
    <property type="protein sequence ID" value="PQQ04282.1"/>
    <property type="molecule type" value="Genomic_DNA"/>
</dbReference>
<gene>
    <name evidence="2" type="ORF">Pyn_30355</name>
</gene>
<reference evidence="2 3" key="1">
    <citation type="submission" date="2018-02" db="EMBL/GenBank/DDBJ databases">
        <title>Draft genome of wild Prunus yedoensis var. nudiflora.</title>
        <authorList>
            <person name="Baek S."/>
            <person name="Kim J.-H."/>
            <person name="Choi K."/>
            <person name="Kim G.-B."/>
            <person name="Cho A."/>
            <person name="Jang H."/>
            <person name="Shin C.-H."/>
            <person name="Yu H.-J."/>
            <person name="Mun J.-H."/>
        </authorList>
    </citation>
    <scope>NUCLEOTIDE SEQUENCE [LARGE SCALE GENOMIC DNA]</scope>
    <source>
        <strain evidence="3">cv. Jeju island</strain>
        <tissue evidence="2">Leaf</tissue>
    </source>
</reference>
<evidence type="ECO:0000313" key="2">
    <source>
        <dbReference type="EMBL" id="PQQ04282.1"/>
    </source>
</evidence>
<protein>
    <submittedName>
        <fullName evidence="2">Protein ROOT PRIMORDIUM DEFECTIVE 1</fullName>
    </submittedName>
</protein>
<accession>A0A314YAG5</accession>
<keyword evidence="3" id="KW-1185">Reference proteome</keyword>
<dbReference type="InterPro" id="IPR021099">
    <property type="entry name" value="PORR_domain"/>
</dbReference>
<dbReference type="Proteomes" id="UP000250321">
    <property type="component" value="Unassembled WGS sequence"/>
</dbReference>
<dbReference type="GO" id="GO:0003723">
    <property type="term" value="F:RNA binding"/>
    <property type="evidence" value="ECO:0007669"/>
    <property type="project" value="InterPro"/>
</dbReference>